<dbReference type="AlphaFoldDB" id="A0A977PKJ3"/>
<dbReference type="InterPro" id="IPR035906">
    <property type="entry name" value="MetI-like_sf"/>
</dbReference>
<protein>
    <submittedName>
        <fullName evidence="9">Peptide ABC transporter permease</fullName>
    </submittedName>
</protein>
<organism evidence="9 10">
    <name type="scientific">Ignicoccus pacificus DSM 13166</name>
    <dbReference type="NCBI Taxonomy" id="940294"/>
    <lineage>
        <taxon>Archaea</taxon>
        <taxon>Thermoproteota</taxon>
        <taxon>Thermoprotei</taxon>
        <taxon>Desulfurococcales</taxon>
        <taxon>Desulfurococcaceae</taxon>
        <taxon>Ignicoccus</taxon>
    </lineage>
</organism>
<keyword evidence="10" id="KW-1185">Reference proteome</keyword>
<dbReference type="Proteomes" id="UP001063698">
    <property type="component" value="Chromosome"/>
</dbReference>
<evidence type="ECO:0000313" key="9">
    <source>
        <dbReference type="EMBL" id="UXD21330.1"/>
    </source>
</evidence>
<accession>A0A977PKJ3</accession>
<dbReference type="SUPFAM" id="SSF161098">
    <property type="entry name" value="MetI-like"/>
    <property type="match status" value="1"/>
</dbReference>
<evidence type="ECO:0000256" key="3">
    <source>
        <dbReference type="ARBA" id="ARBA00022475"/>
    </source>
</evidence>
<keyword evidence="6 7" id="KW-0472">Membrane</keyword>
<evidence type="ECO:0000256" key="1">
    <source>
        <dbReference type="ARBA" id="ARBA00004651"/>
    </source>
</evidence>
<gene>
    <name evidence="9" type="ORF">IPA_03005</name>
</gene>
<keyword evidence="4 7" id="KW-0812">Transmembrane</keyword>
<comment type="subcellular location">
    <subcellularLocation>
        <location evidence="1 7">Cell membrane</location>
        <topology evidence="1 7">Multi-pass membrane protein</topology>
    </subcellularLocation>
</comment>
<dbReference type="EMBL" id="CP006868">
    <property type="protein sequence ID" value="UXD21330.1"/>
    <property type="molecule type" value="Genomic_DNA"/>
</dbReference>
<evidence type="ECO:0000256" key="6">
    <source>
        <dbReference type="ARBA" id="ARBA00023136"/>
    </source>
</evidence>
<keyword evidence="2 7" id="KW-0813">Transport</keyword>
<keyword evidence="3" id="KW-1003">Cell membrane</keyword>
<evidence type="ECO:0000256" key="2">
    <source>
        <dbReference type="ARBA" id="ARBA00022448"/>
    </source>
</evidence>
<feature type="transmembrane region" description="Helical" evidence="7">
    <location>
        <begin position="312"/>
        <end position="334"/>
    </location>
</feature>
<feature type="transmembrane region" description="Helical" evidence="7">
    <location>
        <begin position="165"/>
        <end position="186"/>
    </location>
</feature>
<evidence type="ECO:0000256" key="5">
    <source>
        <dbReference type="ARBA" id="ARBA00022989"/>
    </source>
</evidence>
<evidence type="ECO:0000256" key="7">
    <source>
        <dbReference type="RuleBase" id="RU363032"/>
    </source>
</evidence>
<dbReference type="GO" id="GO:0005886">
    <property type="term" value="C:plasma membrane"/>
    <property type="evidence" value="ECO:0007669"/>
    <property type="project" value="UniProtKB-SubCell"/>
</dbReference>
<sequence>MKKLLALVAIASLVLPFLPNGIYVAVPVWIALLAIGYKVNKAFTLHFLSRLLDAFIVLFVVLIITVAMFGGTIAQIKKQMIIDMVKRQVASNPQLAQQLGPKIKEYIQQTAEKLIKAEGLDKPWYMNLPMYLSSVITLDLKSQVLTSNSGSRLVRDIVMERLPRTVLLFTTATIITIIIGVLLGLLAAKKRGSIFDKIVTVFALVTASFPMWWVGMLMLELFSYELNLFPSGGMTSVPPPKQPLAYLADLLWHMALPVMTIVLVSFGGWAYVTRNILLGVLKEDFVLAARARGLLEKTVLFKHVLRPSLPPIVTMMALSIVASLSGAIITEIVFNWPGMGMLFWEAIETLDVPVILGLTYIFTLVFVIAMLILDIVYAILDPRVRKG</sequence>
<name>A0A977PKJ3_9CREN</name>
<evidence type="ECO:0000259" key="8">
    <source>
        <dbReference type="PROSITE" id="PS50928"/>
    </source>
</evidence>
<feature type="transmembrane region" description="Helical" evidence="7">
    <location>
        <begin position="250"/>
        <end position="272"/>
    </location>
</feature>
<evidence type="ECO:0000256" key="4">
    <source>
        <dbReference type="ARBA" id="ARBA00022692"/>
    </source>
</evidence>
<dbReference type="Pfam" id="PF00528">
    <property type="entry name" value="BPD_transp_1"/>
    <property type="match status" value="1"/>
</dbReference>
<feature type="domain" description="ABC transmembrane type-1" evidence="8">
    <location>
        <begin position="162"/>
        <end position="377"/>
    </location>
</feature>
<dbReference type="PANTHER" id="PTHR30465">
    <property type="entry name" value="INNER MEMBRANE ABC TRANSPORTER"/>
    <property type="match status" value="1"/>
</dbReference>
<dbReference type="InterPro" id="IPR000515">
    <property type="entry name" value="MetI-like"/>
</dbReference>
<comment type="similarity">
    <text evidence="7">Belongs to the binding-protein-dependent transport system permease family.</text>
</comment>
<proteinExistence type="inferred from homology"/>
<feature type="transmembrane region" description="Helical" evidence="7">
    <location>
        <begin position="354"/>
        <end position="380"/>
    </location>
</feature>
<reference evidence="9" key="1">
    <citation type="submission" date="2013-11" db="EMBL/GenBank/DDBJ databases">
        <title>Comparative genomics of Ignicoccus.</title>
        <authorList>
            <person name="Podar M."/>
        </authorList>
    </citation>
    <scope>NUCLEOTIDE SEQUENCE</scope>
    <source>
        <strain evidence="9">DSM 13166</strain>
    </source>
</reference>
<feature type="transmembrane region" description="Helical" evidence="7">
    <location>
        <begin position="51"/>
        <end position="74"/>
    </location>
</feature>
<keyword evidence="5 7" id="KW-1133">Transmembrane helix</keyword>
<feature type="transmembrane region" description="Helical" evidence="7">
    <location>
        <begin position="198"/>
        <end position="219"/>
    </location>
</feature>
<dbReference type="PROSITE" id="PS50928">
    <property type="entry name" value="ABC_TM1"/>
    <property type="match status" value="1"/>
</dbReference>
<evidence type="ECO:0000313" key="10">
    <source>
        <dbReference type="Proteomes" id="UP001063698"/>
    </source>
</evidence>
<dbReference type="PANTHER" id="PTHR30465:SF45">
    <property type="entry name" value="BINDING-PROTEIN-DEPENDENT TRANSPORT SYSTEMS INNER MEMBRANE COMPONENT"/>
    <property type="match status" value="1"/>
</dbReference>
<dbReference type="KEGG" id="ipc:IPA_03005"/>
<dbReference type="Gene3D" id="1.10.3720.10">
    <property type="entry name" value="MetI-like"/>
    <property type="match status" value="1"/>
</dbReference>
<dbReference type="CDD" id="cd06261">
    <property type="entry name" value="TM_PBP2"/>
    <property type="match status" value="1"/>
</dbReference>
<dbReference type="GO" id="GO:0055085">
    <property type="term" value="P:transmembrane transport"/>
    <property type="evidence" value="ECO:0007669"/>
    <property type="project" value="InterPro"/>
</dbReference>